<evidence type="ECO:0000259" key="2">
    <source>
        <dbReference type="Pfam" id="PF10006"/>
    </source>
</evidence>
<protein>
    <submittedName>
        <fullName evidence="3">Hemerythrin</fullName>
    </submittedName>
</protein>
<dbReference type="RefSeq" id="WP_102597434.1">
    <property type="nucleotide sequence ID" value="NZ_JBQQOF010000002.1"/>
</dbReference>
<sequence>MAERIELSASKAEAEKHQQPGGSCACGEHDETLPELNVQTIPHAIRHGSIFGALDSLRPGAGLVISATHNPLPLLAQLAQRSPDAFETTYLTEGPDRWRIKFVRN</sequence>
<proteinExistence type="predicted"/>
<name>A0A2N7S323_9MICC</name>
<reference evidence="3 4" key="1">
    <citation type="journal article" date="2017" name="Elife">
        <title>Extensive horizontal gene transfer in cheese-associated bacteria.</title>
        <authorList>
            <person name="Bonham K.S."/>
            <person name="Wolfe B.E."/>
            <person name="Dutton R.J."/>
        </authorList>
    </citation>
    <scope>NUCLEOTIDE SEQUENCE [LARGE SCALE GENOMIC DNA]</scope>
    <source>
        <strain evidence="3 4">JB182</strain>
    </source>
</reference>
<dbReference type="Proteomes" id="UP000235739">
    <property type="component" value="Unassembled WGS sequence"/>
</dbReference>
<accession>A0A2N7S323</accession>
<evidence type="ECO:0000256" key="1">
    <source>
        <dbReference type="SAM" id="MobiDB-lite"/>
    </source>
</evidence>
<dbReference type="EMBL" id="PNQX01000001">
    <property type="protein sequence ID" value="PMQ20539.1"/>
    <property type="molecule type" value="Genomic_DNA"/>
</dbReference>
<feature type="compositionally biased region" description="Basic and acidic residues" evidence="1">
    <location>
        <begin position="1"/>
        <end position="18"/>
    </location>
</feature>
<dbReference type="Pfam" id="PF10006">
    <property type="entry name" value="DUF2249"/>
    <property type="match status" value="1"/>
</dbReference>
<evidence type="ECO:0000313" key="3">
    <source>
        <dbReference type="EMBL" id="PMQ20539.1"/>
    </source>
</evidence>
<organism evidence="3 4">
    <name type="scientific">Glutamicibacter arilaitensis</name>
    <dbReference type="NCBI Taxonomy" id="256701"/>
    <lineage>
        <taxon>Bacteria</taxon>
        <taxon>Bacillati</taxon>
        <taxon>Actinomycetota</taxon>
        <taxon>Actinomycetes</taxon>
        <taxon>Micrococcales</taxon>
        <taxon>Micrococcaceae</taxon>
        <taxon>Glutamicibacter</taxon>
    </lineage>
</organism>
<dbReference type="AlphaFoldDB" id="A0A2N7S323"/>
<evidence type="ECO:0000313" key="4">
    <source>
        <dbReference type="Proteomes" id="UP000235739"/>
    </source>
</evidence>
<feature type="region of interest" description="Disordered" evidence="1">
    <location>
        <begin position="1"/>
        <end position="28"/>
    </location>
</feature>
<feature type="domain" description="DUF2249" evidence="2">
    <location>
        <begin position="35"/>
        <end position="104"/>
    </location>
</feature>
<comment type="caution">
    <text evidence="3">The sequence shown here is derived from an EMBL/GenBank/DDBJ whole genome shotgun (WGS) entry which is preliminary data.</text>
</comment>
<dbReference type="InterPro" id="IPR018720">
    <property type="entry name" value="DUF2249"/>
</dbReference>
<gene>
    <name evidence="3" type="ORF">CIK84_02715</name>
</gene>